<dbReference type="InterPro" id="IPR027417">
    <property type="entry name" value="P-loop_NTPase"/>
</dbReference>
<dbReference type="CDD" id="cd18008">
    <property type="entry name" value="DEXDc_SHPRH-like"/>
    <property type="match status" value="1"/>
</dbReference>
<dbReference type="RefSeq" id="XP_043173008.1">
    <property type="nucleotide sequence ID" value="XM_043317073.1"/>
</dbReference>
<dbReference type="Gene3D" id="3.40.50.300">
    <property type="entry name" value="P-loop containing nucleotide triphosphate hydrolases"/>
    <property type="match status" value="1"/>
</dbReference>
<evidence type="ECO:0000313" key="6">
    <source>
        <dbReference type="EMBL" id="CAG5180813.1"/>
    </source>
</evidence>
<evidence type="ECO:0000259" key="4">
    <source>
        <dbReference type="PROSITE" id="PS51192"/>
    </source>
</evidence>
<evidence type="ECO:0000256" key="2">
    <source>
        <dbReference type="ARBA" id="ARBA00022801"/>
    </source>
</evidence>
<dbReference type="InterPro" id="IPR049730">
    <property type="entry name" value="SNF2/RAD54-like_C"/>
</dbReference>
<dbReference type="PROSITE" id="PS51192">
    <property type="entry name" value="HELICASE_ATP_BIND_1"/>
    <property type="match status" value="1"/>
</dbReference>
<dbReference type="GeneID" id="67021660"/>
<dbReference type="InterPro" id="IPR000330">
    <property type="entry name" value="SNF2_N"/>
</dbReference>
<dbReference type="InterPro" id="IPR014001">
    <property type="entry name" value="Helicase_ATP-bd"/>
</dbReference>
<dbReference type="PANTHER" id="PTHR45626:SF22">
    <property type="entry name" value="DNA REPAIR PROTEIN RAD5"/>
    <property type="match status" value="1"/>
</dbReference>
<accession>A0A8J2I6W0</accession>
<dbReference type="PANTHER" id="PTHR45626">
    <property type="entry name" value="TRANSCRIPTION TERMINATION FACTOR 2-RELATED"/>
    <property type="match status" value="1"/>
</dbReference>
<dbReference type="OrthoDB" id="448448at2759"/>
<keyword evidence="7" id="KW-1185">Reference proteome</keyword>
<feature type="domain" description="Helicase C-terminal" evidence="5">
    <location>
        <begin position="575"/>
        <end position="737"/>
    </location>
</feature>
<dbReference type="AlphaFoldDB" id="A0A8J2I6W0"/>
<dbReference type="GO" id="GO:0006281">
    <property type="term" value="P:DNA repair"/>
    <property type="evidence" value="ECO:0007669"/>
    <property type="project" value="TreeGrafter"/>
</dbReference>
<keyword evidence="3" id="KW-0067">ATP-binding</keyword>
<feature type="domain" description="Helicase ATP-binding" evidence="4">
    <location>
        <begin position="157"/>
        <end position="342"/>
    </location>
</feature>
<dbReference type="Gene3D" id="3.40.50.10810">
    <property type="entry name" value="Tandem AAA-ATPase domain"/>
    <property type="match status" value="1"/>
</dbReference>
<keyword evidence="1" id="KW-0547">Nucleotide-binding</keyword>
<dbReference type="GO" id="GO:0008094">
    <property type="term" value="F:ATP-dependent activity, acting on DNA"/>
    <property type="evidence" value="ECO:0007669"/>
    <property type="project" value="TreeGrafter"/>
</dbReference>
<proteinExistence type="predicted"/>
<name>A0A8J2I6W0_9PLEO</name>
<dbReference type="GO" id="GO:0005524">
    <property type="term" value="F:ATP binding"/>
    <property type="evidence" value="ECO:0007669"/>
    <property type="project" value="UniProtKB-KW"/>
</dbReference>
<comment type="caution">
    <text evidence="6">The sequence shown here is derived from an EMBL/GenBank/DDBJ whole genome shotgun (WGS) entry which is preliminary data.</text>
</comment>
<dbReference type="SMART" id="SM00490">
    <property type="entry name" value="HELICc"/>
    <property type="match status" value="1"/>
</dbReference>
<dbReference type="EMBL" id="CAJRGZ010000025">
    <property type="protein sequence ID" value="CAG5180813.1"/>
    <property type="molecule type" value="Genomic_DNA"/>
</dbReference>
<dbReference type="InterPro" id="IPR038718">
    <property type="entry name" value="SNF2-like_sf"/>
</dbReference>
<dbReference type="GO" id="GO:0005634">
    <property type="term" value="C:nucleus"/>
    <property type="evidence" value="ECO:0007669"/>
    <property type="project" value="TreeGrafter"/>
</dbReference>
<dbReference type="SMART" id="SM00487">
    <property type="entry name" value="DEXDc"/>
    <property type="match status" value="1"/>
</dbReference>
<evidence type="ECO:0000259" key="5">
    <source>
        <dbReference type="PROSITE" id="PS51194"/>
    </source>
</evidence>
<dbReference type="InterPro" id="IPR050628">
    <property type="entry name" value="SNF2_RAD54_helicase_TF"/>
</dbReference>
<evidence type="ECO:0000256" key="1">
    <source>
        <dbReference type="ARBA" id="ARBA00022741"/>
    </source>
</evidence>
<sequence length="744" mass="83713">MRAKHPRQRGSLAPISAILYGPKWLSEDVGAFCQDSEIYLQDPLGCDRDVLYCNPHRLSSNEAACCTTFELQIASSDVVVTQLHIADALDFLNTPRALGELETPCWLKTKLLPHQRQALYFMSKREMGWALEDGACDVWTELILNRYRNNVTGIVQTCKPSSFKGGILADTMGLGKSLSMIALLTHGIDSLDEGDLFTRPTFTSHRDVDATLLIVPPSLLQTWEEQFQKHSRDITLLRIRRHHGANRITTIEEARAHRLVLTTYQTVETEFRDRSSLAASPLFTINWRRIILDEAHYISNHQSNTCKAICTLEAQARWAVTGTPLQNRLGDIATLCQFLRVHPYDNRETFNKDIIDPWKAGDNTTAISRLKRLLRCILLRRSKGSVQLPARTDLRLTLQFSEEERQHYVTAESNVARSIDAVLGANTNTALKVSSIIQQINELRLICNLGTYRKSPNPVTFFDNTTWNTRVAQRAINALTATNGMYCNSCGEIQDGTRYGNNFGANLGLNETRLWLFSCSSIACETCMAQNPLTSCSCVSRCPVAIVTHTPGMMDSGVSTPVEWPSDTEDVLPTKVNALVADLLKQPSDTKSIVFTFWSSTLDLVEKGLSRASITFTRYDGNTTPTNRSLALNNFRRDQNISVILMTISCAAVGLDITAASRAYIMEPQWNPTVEEQALARVHRMGQTKEVTTIRFVMADTFEERVIETQQRKRELAELLLSTEPHAESEHSLDRLRYFRSLLK</sequence>
<dbReference type="GO" id="GO:0016787">
    <property type="term" value="F:hydrolase activity"/>
    <property type="evidence" value="ECO:0007669"/>
    <property type="project" value="UniProtKB-KW"/>
</dbReference>
<dbReference type="SUPFAM" id="SSF52540">
    <property type="entry name" value="P-loop containing nucleoside triphosphate hydrolases"/>
    <property type="match status" value="2"/>
</dbReference>
<dbReference type="Pfam" id="PF00176">
    <property type="entry name" value="SNF2-rel_dom"/>
    <property type="match status" value="1"/>
</dbReference>
<dbReference type="PROSITE" id="PS51194">
    <property type="entry name" value="HELICASE_CTER"/>
    <property type="match status" value="1"/>
</dbReference>
<dbReference type="CDD" id="cd18793">
    <property type="entry name" value="SF2_C_SNF"/>
    <property type="match status" value="1"/>
</dbReference>
<evidence type="ECO:0000256" key="3">
    <source>
        <dbReference type="ARBA" id="ARBA00022840"/>
    </source>
</evidence>
<dbReference type="InterPro" id="IPR001650">
    <property type="entry name" value="Helicase_C-like"/>
</dbReference>
<protein>
    <submittedName>
        <fullName evidence="6">Uncharacterized protein</fullName>
    </submittedName>
</protein>
<gene>
    <name evidence="6" type="ORF">ALTATR162_LOCUS9439</name>
</gene>
<reference evidence="6" key="1">
    <citation type="submission" date="2021-05" db="EMBL/GenBank/DDBJ databases">
        <authorList>
            <person name="Stam R."/>
        </authorList>
    </citation>
    <scope>NUCLEOTIDE SEQUENCE</scope>
    <source>
        <strain evidence="6">CS162</strain>
    </source>
</reference>
<dbReference type="Pfam" id="PF00271">
    <property type="entry name" value="Helicase_C"/>
    <property type="match status" value="1"/>
</dbReference>
<dbReference type="Proteomes" id="UP000676310">
    <property type="component" value="Unassembled WGS sequence"/>
</dbReference>
<keyword evidence="2" id="KW-0378">Hydrolase</keyword>
<organism evidence="6 7">
    <name type="scientific">Alternaria atra</name>
    <dbReference type="NCBI Taxonomy" id="119953"/>
    <lineage>
        <taxon>Eukaryota</taxon>
        <taxon>Fungi</taxon>
        <taxon>Dikarya</taxon>
        <taxon>Ascomycota</taxon>
        <taxon>Pezizomycotina</taxon>
        <taxon>Dothideomycetes</taxon>
        <taxon>Pleosporomycetidae</taxon>
        <taxon>Pleosporales</taxon>
        <taxon>Pleosporineae</taxon>
        <taxon>Pleosporaceae</taxon>
        <taxon>Alternaria</taxon>
        <taxon>Alternaria sect. Ulocladioides</taxon>
    </lineage>
</organism>
<evidence type="ECO:0000313" key="7">
    <source>
        <dbReference type="Proteomes" id="UP000676310"/>
    </source>
</evidence>